<dbReference type="OrthoDB" id="219918at2"/>
<sequence>MSEDRLAQLLVTQAWQIALLTVVVAITVKLLATKRPRLAHLLWLIVVVKCVTPPVWSHSCGLFSQLSSSITSRRAVPDSVVAKPSIKKVNVGPDSFTFPTEAPAYRPDSASEIIAASSEVVVSRWKPTSASNSARNQLWSWLWWSLVAGMLVSAVVLTTKFVRCLRRIRSQRVTEFDDVLERLVKDLSQQLKLRRTPRVIVSDVRFGPAVLGVFRHLIVLPRCLVEGMVDSVSSGNGEHSLRPILAHELLHIRRGDLWVGALQAAVRCLWWFHPAVWIVNRMLSRETERCCDEQVVEELGCSPMQYAKSLLAVIESKHRLQPVPVFPGMKPVEITSKRMERIMSLTQGSRTRMSWWSVVAVLLFAVVVLPGAVIGQRADEVSLETAATLAAATTDKKQTDSHRGEPAGVPKAETAEYAVGDLLEQLAKQKLLTPESAKRFLLKDLTQAAGHSCAKSRGTEIVRVEGEQECKPFNGLTIQYSSLAVWKNDTFVVTHEAAGHARIRERLAQFRKYGFGMVRINATVIHGPTEVVNSLITDWSVVPTDLADSATSAGGENVLLPEISSDSPIQQVGHITESVQKSRPVLLKIVDEAAATALREKAQTSAKINTQPFPASSTWNGDERRIRDCVIRPFVVGFDDDKPQFRHLADGLAINVRPEIQDNGILLTCAVEVSEITGVQTERLSQTIDGKSVSVQVPETRMMRLNSQVRMQPGQTLVIGGLRWKDGDDPEESLLVLVQAEPVEADNNQANETAVTGRKDAQDVPKTNSDNANVDRLRDAPQSGQKTWSELAAQRKGVDSDAGVSDEWKRGGATDGITVMGAVRKPGYCEYPDTGIRLLDAIAQAGGTKEPADDDVVLRRPLAHGGTAVIVVSLKRAREDATNNLFLGPGDVVVVEQLARGSHGTILPPAPVHIDQKMREKLNQKVSLHFDHAPMQEVIEMISKDCGVNVTIDSGATKTAGSPDVLSASRATVSIDVDGISLNSALHHLCTGSGLKFRVQNGAINIFRPKLKSRFTARVYPVGDLVVPIPSSVPGKDNAELQQADFSGLVELIKTTIQPGTWGDGGGSVAPNENTLSLIVRQTDDVHEQVMELLIQLRELQDVQISTEYRVIQFNTPEQLQWLEDHVTFQQRPGSHSWALLPLDRDSGEGFPLDGHGKTLSAPKITTFVGQEASLEVGGGSDFKLTLMSAARPRRGDRLLELSYAVPRENGRRSMQPQPLINQIIGNGQTLLLDVTETAKPVGRRFLDSSLSQAERIKAEREQNERIKLAKKRRGRIIVAITPKIIRQQDEEELILGTP</sequence>
<evidence type="ECO:0000313" key="8">
    <source>
        <dbReference type="Proteomes" id="UP000187735"/>
    </source>
</evidence>
<proteinExistence type="inferred from homology"/>
<feature type="transmembrane region" description="Helical" evidence="3">
    <location>
        <begin position="353"/>
        <end position="374"/>
    </location>
</feature>
<gene>
    <name evidence="7" type="primary">mecR</name>
    <name evidence="7" type="ORF">Fuma_05319</name>
</gene>
<dbReference type="GO" id="GO:0004190">
    <property type="term" value="F:aspartic-type endopeptidase activity"/>
    <property type="evidence" value="ECO:0007669"/>
    <property type="project" value="InterPro"/>
</dbReference>
<dbReference type="Proteomes" id="UP000187735">
    <property type="component" value="Chromosome"/>
</dbReference>
<feature type="transmembrane region" description="Helical" evidence="3">
    <location>
        <begin position="141"/>
        <end position="162"/>
    </location>
</feature>
<feature type="region of interest" description="Disordered" evidence="2">
    <location>
        <begin position="747"/>
        <end position="788"/>
    </location>
</feature>
<dbReference type="Pfam" id="PF10531">
    <property type="entry name" value="SLBB"/>
    <property type="match status" value="1"/>
</dbReference>
<evidence type="ECO:0000256" key="1">
    <source>
        <dbReference type="RuleBase" id="RU004003"/>
    </source>
</evidence>
<dbReference type="InterPro" id="IPR001969">
    <property type="entry name" value="Aspartic_peptidase_AS"/>
</dbReference>
<dbReference type="RefSeq" id="WP_077026797.1">
    <property type="nucleotide sequence ID" value="NZ_CP017641.1"/>
</dbReference>
<feature type="domain" description="Soluble ligand binding" evidence="6">
    <location>
        <begin position="817"/>
        <end position="867"/>
    </location>
</feature>
<feature type="transmembrane region" description="Helical" evidence="3">
    <location>
        <begin position="38"/>
        <end position="56"/>
    </location>
</feature>
<evidence type="ECO:0000256" key="2">
    <source>
        <dbReference type="SAM" id="MobiDB-lite"/>
    </source>
</evidence>
<dbReference type="Pfam" id="PF00263">
    <property type="entry name" value="Secretin"/>
    <property type="match status" value="1"/>
</dbReference>
<evidence type="ECO:0000259" key="5">
    <source>
        <dbReference type="Pfam" id="PF05569"/>
    </source>
</evidence>
<dbReference type="Pfam" id="PF05569">
    <property type="entry name" value="Peptidase_M56"/>
    <property type="match status" value="1"/>
</dbReference>
<dbReference type="PANTHER" id="PTHR34978:SF3">
    <property type="entry name" value="SLR0241 PROTEIN"/>
    <property type="match status" value="1"/>
</dbReference>
<evidence type="ECO:0000259" key="6">
    <source>
        <dbReference type="Pfam" id="PF10531"/>
    </source>
</evidence>
<dbReference type="InterPro" id="IPR008756">
    <property type="entry name" value="Peptidase_M56"/>
</dbReference>
<dbReference type="CDD" id="cd07341">
    <property type="entry name" value="M56_BlaR1_MecR1_like"/>
    <property type="match status" value="1"/>
</dbReference>
<dbReference type="GO" id="GO:0006508">
    <property type="term" value="P:proteolysis"/>
    <property type="evidence" value="ECO:0007669"/>
    <property type="project" value="InterPro"/>
</dbReference>
<name>A0A1P8WNM4_9PLAN</name>
<dbReference type="STRING" id="1891926.Fuma_05319"/>
<evidence type="ECO:0000313" key="7">
    <source>
        <dbReference type="EMBL" id="APZ95660.1"/>
    </source>
</evidence>
<dbReference type="Gene3D" id="3.10.560.10">
    <property type="entry name" value="Outer membrane lipoprotein wza domain like"/>
    <property type="match status" value="1"/>
</dbReference>
<organism evidence="7 8">
    <name type="scientific">Fuerstiella marisgermanici</name>
    <dbReference type="NCBI Taxonomy" id="1891926"/>
    <lineage>
        <taxon>Bacteria</taxon>
        <taxon>Pseudomonadati</taxon>
        <taxon>Planctomycetota</taxon>
        <taxon>Planctomycetia</taxon>
        <taxon>Planctomycetales</taxon>
        <taxon>Planctomycetaceae</taxon>
        <taxon>Fuerstiella</taxon>
    </lineage>
</organism>
<accession>A0A1P8WNM4</accession>
<dbReference type="InterPro" id="IPR052173">
    <property type="entry name" value="Beta-lactam_resp_regulator"/>
</dbReference>
<feature type="domain" description="Peptidase M56" evidence="5">
    <location>
        <begin position="19"/>
        <end position="323"/>
    </location>
</feature>
<protein>
    <submittedName>
        <fullName evidence="7">Methicillin resistance mecR1 protein</fullName>
    </submittedName>
</protein>
<dbReference type="EMBL" id="CP017641">
    <property type="protein sequence ID" value="APZ95660.1"/>
    <property type="molecule type" value="Genomic_DNA"/>
</dbReference>
<keyword evidence="3" id="KW-0812">Transmembrane</keyword>
<keyword evidence="3" id="KW-0472">Membrane</keyword>
<dbReference type="InterPro" id="IPR019554">
    <property type="entry name" value="Soluble_ligand-bd"/>
</dbReference>
<feature type="domain" description="Type II/III secretion system secretin-like" evidence="4">
    <location>
        <begin position="651"/>
        <end position="726"/>
    </location>
</feature>
<comment type="similarity">
    <text evidence="1">Belongs to the bacterial secretin family.</text>
</comment>
<feature type="transmembrane region" description="Helical" evidence="3">
    <location>
        <begin position="6"/>
        <end position="26"/>
    </location>
</feature>
<evidence type="ECO:0000256" key="3">
    <source>
        <dbReference type="SAM" id="Phobius"/>
    </source>
</evidence>
<dbReference type="GO" id="GO:0009306">
    <property type="term" value="P:protein secretion"/>
    <property type="evidence" value="ECO:0007669"/>
    <property type="project" value="InterPro"/>
</dbReference>
<keyword evidence="8" id="KW-1185">Reference proteome</keyword>
<dbReference type="KEGG" id="fmr:Fuma_05319"/>
<evidence type="ECO:0000259" key="4">
    <source>
        <dbReference type="Pfam" id="PF00263"/>
    </source>
</evidence>
<keyword evidence="3" id="KW-1133">Transmembrane helix</keyword>
<dbReference type="InterPro" id="IPR004846">
    <property type="entry name" value="T2SS/T3SS_dom"/>
</dbReference>
<dbReference type="PANTHER" id="PTHR34978">
    <property type="entry name" value="POSSIBLE SENSOR-TRANSDUCER PROTEIN BLAR"/>
    <property type="match status" value="1"/>
</dbReference>
<reference evidence="7 8" key="1">
    <citation type="journal article" date="2016" name="Front. Microbiol.">
        <title>Fuerstia marisgermanicae gen. nov., sp. nov., an Unusual Member of the Phylum Planctomycetes from the German Wadden Sea.</title>
        <authorList>
            <person name="Kohn T."/>
            <person name="Heuer A."/>
            <person name="Jogler M."/>
            <person name="Vollmers J."/>
            <person name="Boedeker C."/>
            <person name="Bunk B."/>
            <person name="Rast P."/>
            <person name="Borchert D."/>
            <person name="Glockner I."/>
            <person name="Freese H.M."/>
            <person name="Klenk H.P."/>
            <person name="Overmann J."/>
            <person name="Kaster A.K."/>
            <person name="Rohde M."/>
            <person name="Wiegand S."/>
            <person name="Jogler C."/>
        </authorList>
    </citation>
    <scope>NUCLEOTIDE SEQUENCE [LARGE SCALE GENOMIC DNA]</scope>
    <source>
        <strain evidence="7 8">NH11</strain>
    </source>
</reference>
<dbReference type="PROSITE" id="PS00141">
    <property type="entry name" value="ASP_PROTEASE"/>
    <property type="match status" value="1"/>
</dbReference>